<name>A0A381EBI1_9GAMM</name>
<evidence type="ECO:0000256" key="2">
    <source>
        <dbReference type="ARBA" id="ARBA00022490"/>
    </source>
</evidence>
<dbReference type="SUPFAM" id="SSF55469">
    <property type="entry name" value="FMN-dependent nitroreductase-like"/>
    <property type="match status" value="1"/>
</dbReference>
<dbReference type="GO" id="GO:0034599">
    <property type="term" value="P:cellular response to oxidative stress"/>
    <property type="evidence" value="ECO:0007669"/>
    <property type="project" value="InterPro"/>
</dbReference>
<dbReference type="RefSeq" id="WP_115612047.1">
    <property type="nucleotide sequence ID" value="NZ_JBHLZC010000002.1"/>
</dbReference>
<dbReference type="OrthoDB" id="9810617at2"/>
<reference evidence="5 6" key="1">
    <citation type="submission" date="2018-06" db="EMBL/GenBank/DDBJ databases">
        <authorList>
            <consortium name="Pathogen Informatics"/>
            <person name="Doyle S."/>
        </authorList>
    </citation>
    <scope>NUCLEOTIDE SEQUENCE [LARGE SCALE GENOMIC DNA]</scope>
    <source>
        <strain evidence="5 6">NCTC13294</strain>
    </source>
</reference>
<evidence type="ECO:0000259" key="4">
    <source>
        <dbReference type="Pfam" id="PF00881"/>
    </source>
</evidence>
<dbReference type="AlphaFoldDB" id="A0A381EBI1"/>
<dbReference type="Gene3D" id="3.40.109.10">
    <property type="entry name" value="NADH Oxidase"/>
    <property type="match status" value="1"/>
</dbReference>
<gene>
    <name evidence="5" type="ORF">NCTC13294_01837</name>
</gene>
<proteinExistence type="predicted"/>
<dbReference type="GO" id="GO:0016491">
    <property type="term" value="F:oxidoreductase activity"/>
    <property type="evidence" value="ECO:0007669"/>
    <property type="project" value="UniProtKB-KW"/>
</dbReference>
<dbReference type="Pfam" id="PF00881">
    <property type="entry name" value="Nitroreductase"/>
    <property type="match status" value="1"/>
</dbReference>
<protein>
    <submittedName>
        <fullName evidence="5">Nitroreductase family</fullName>
    </submittedName>
</protein>
<sequence length="201" mass="22293">MHYQTLLQAIENRRSIYALNRDLPLPAGEIATIIKHALYHAPSPFNTQSTRLLVLFGCEHERLWDIVADVLRATVSADKFAPTAQKLAGFRAAAGTILFYEDSDIIAGLQQRFPTYADTFPGSADKADAMLQYALWTTFTAAGIGVNIQHYNPLIDAEVAKTWDIPAHWRLRTQMLFGGIAAPAGEKSHEPLDTRIRICGL</sequence>
<dbReference type="PANTHER" id="PTHR43035:SF1">
    <property type="entry name" value="FATTY ACID REPRESSION MUTANT PROTEIN 2-RELATED"/>
    <property type="match status" value="1"/>
</dbReference>
<dbReference type="Proteomes" id="UP000254572">
    <property type="component" value="Unassembled WGS sequence"/>
</dbReference>
<dbReference type="EMBL" id="UFUW01000001">
    <property type="protein sequence ID" value="SUX24378.1"/>
    <property type="molecule type" value="Genomic_DNA"/>
</dbReference>
<dbReference type="PANTHER" id="PTHR43035">
    <property type="entry name" value="FATTY ACID REPRESSION MUTANT PROTEIN 2-RELATED"/>
    <property type="match status" value="1"/>
</dbReference>
<evidence type="ECO:0000313" key="6">
    <source>
        <dbReference type="Proteomes" id="UP000254572"/>
    </source>
</evidence>
<dbReference type="InterPro" id="IPR000415">
    <property type="entry name" value="Nitroreductase-like"/>
</dbReference>
<evidence type="ECO:0000313" key="5">
    <source>
        <dbReference type="EMBL" id="SUX24378.1"/>
    </source>
</evidence>
<keyword evidence="6" id="KW-1185">Reference proteome</keyword>
<organism evidence="5 6">
    <name type="scientific">Cardiobacterium valvarum</name>
    <dbReference type="NCBI Taxonomy" id="194702"/>
    <lineage>
        <taxon>Bacteria</taxon>
        <taxon>Pseudomonadati</taxon>
        <taxon>Pseudomonadota</taxon>
        <taxon>Gammaproteobacteria</taxon>
        <taxon>Cardiobacteriales</taxon>
        <taxon>Cardiobacteriaceae</taxon>
        <taxon>Cardiobacterium</taxon>
    </lineage>
</organism>
<evidence type="ECO:0000256" key="3">
    <source>
        <dbReference type="ARBA" id="ARBA00023002"/>
    </source>
</evidence>
<accession>A0A381EBI1</accession>
<comment type="subcellular location">
    <subcellularLocation>
        <location evidence="1">Cytoplasm</location>
    </subcellularLocation>
</comment>
<dbReference type="GO" id="GO:0005737">
    <property type="term" value="C:cytoplasm"/>
    <property type="evidence" value="ECO:0007669"/>
    <property type="project" value="UniProtKB-SubCell"/>
</dbReference>
<dbReference type="InterPro" id="IPR029479">
    <property type="entry name" value="Nitroreductase"/>
</dbReference>
<evidence type="ECO:0000256" key="1">
    <source>
        <dbReference type="ARBA" id="ARBA00004496"/>
    </source>
</evidence>
<dbReference type="CDD" id="cd02140">
    <property type="entry name" value="Frm2-like"/>
    <property type="match status" value="1"/>
</dbReference>
<dbReference type="FunFam" id="3.40.109.10:FF:000001">
    <property type="entry name" value="Nitroreductase family"/>
    <property type="match status" value="1"/>
</dbReference>
<dbReference type="InterPro" id="IPR033877">
    <property type="entry name" value="Frm2/Hbn1"/>
</dbReference>
<keyword evidence="3" id="KW-0560">Oxidoreductase</keyword>
<feature type="domain" description="Nitroreductase" evidence="4">
    <location>
        <begin position="10"/>
        <end position="178"/>
    </location>
</feature>
<keyword evidence="2" id="KW-0963">Cytoplasm</keyword>